<dbReference type="AlphaFoldDB" id="A0A0D6JM59"/>
<keyword evidence="2" id="KW-1185">Reference proteome</keyword>
<evidence type="ECO:0000313" key="1">
    <source>
        <dbReference type="EMBL" id="CQR48976.1"/>
    </source>
</evidence>
<dbReference type="InterPro" id="IPR045940">
    <property type="entry name" value="DUF6360"/>
</dbReference>
<dbReference type="Pfam" id="PF19887">
    <property type="entry name" value="DUF6360"/>
    <property type="match status" value="1"/>
</dbReference>
<reference evidence="2" key="1">
    <citation type="submission" date="2015-03" db="EMBL/GenBank/DDBJ databases">
        <authorList>
            <person name="Urmite Genomes"/>
        </authorList>
    </citation>
    <scope>NUCLEOTIDE SEQUENCE [LARGE SCALE GENOMIC DNA]</scope>
    <source>
        <strain evidence="2">Arc-Hr</strain>
    </source>
</reference>
<dbReference type="EMBL" id="CSTE01000001">
    <property type="protein sequence ID" value="CQR48976.1"/>
    <property type="molecule type" value="Genomic_DNA"/>
</dbReference>
<organism evidence="1 2">
    <name type="scientific">Haloferax massiliensis</name>
    <dbReference type="NCBI Taxonomy" id="1476858"/>
    <lineage>
        <taxon>Archaea</taxon>
        <taxon>Methanobacteriati</taxon>
        <taxon>Methanobacteriota</taxon>
        <taxon>Stenosarchaea group</taxon>
        <taxon>Halobacteria</taxon>
        <taxon>Halobacteriales</taxon>
        <taxon>Haloferacaceae</taxon>
        <taxon>Haloferax</taxon>
    </lineage>
</organism>
<accession>A0A0D6JM59</accession>
<evidence type="ECO:0000313" key="2">
    <source>
        <dbReference type="Proteomes" id="UP000198902"/>
    </source>
</evidence>
<gene>
    <name evidence="1" type="ORF">BN996_00428</name>
</gene>
<proteinExistence type="predicted"/>
<dbReference type="Proteomes" id="UP000198902">
    <property type="component" value="Unassembled WGS sequence"/>
</dbReference>
<sequence length="94" mass="10484">MPDRILKVNAYTTLDLVDASATGHDFEESAFAVCNVTSPRKHPDEITLELELDWTQLDALAPHADKLTLSPEEARTLAADLEKHADRVEAEQRD</sequence>
<protein>
    <submittedName>
        <fullName evidence="1">Uncharacterized protein</fullName>
    </submittedName>
</protein>
<dbReference type="OrthoDB" id="156156at2157"/>
<dbReference type="RefSeq" id="WP_008574757.1">
    <property type="nucleotide sequence ID" value="NZ_CABLRR010000001.1"/>
</dbReference>
<name>A0A0D6JM59_9EURY</name>